<evidence type="ECO:0008006" key="4">
    <source>
        <dbReference type="Google" id="ProtNLM"/>
    </source>
</evidence>
<organism evidence="2 3">
    <name type="scientific">Candidatus Limadaptatus stercorigallinarum</name>
    <dbReference type="NCBI Taxonomy" id="2840845"/>
    <lineage>
        <taxon>Bacteria</taxon>
        <taxon>Bacillati</taxon>
        <taxon>Bacillota</taxon>
        <taxon>Clostridia</taxon>
        <taxon>Eubacteriales</taxon>
        <taxon>Candidatus Limadaptatus</taxon>
    </lineage>
</organism>
<keyword evidence="1" id="KW-0472">Membrane</keyword>
<reference evidence="2" key="2">
    <citation type="journal article" date="2021" name="PeerJ">
        <title>Extensive microbial diversity within the chicken gut microbiome revealed by metagenomics and culture.</title>
        <authorList>
            <person name="Gilroy R."/>
            <person name="Ravi A."/>
            <person name="Getino M."/>
            <person name="Pursley I."/>
            <person name="Horton D.L."/>
            <person name="Alikhan N.F."/>
            <person name="Baker D."/>
            <person name="Gharbi K."/>
            <person name="Hall N."/>
            <person name="Watson M."/>
            <person name="Adriaenssens E.M."/>
            <person name="Foster-Nyarko E."/>
            <person name="Jarju S."/>
            <person name="Secka A."/>
            <person name="Antonio M."/>
            <person name="Oren A."/>
            <person name="Chaudhuri R.R."/>
            <person name="La Ragione R."/>
            <person name="Hildebrand F."/>
            <person name="Pallen M.J."/>
        </authorList>
    </citation>
    <scope>NUCLEOTIDE SEQUENCE</scope>
    <source>
        <strain evidence="2">1063</strain>
    </source>
</reference>
<feature type="transmembrane region" description="Helical" evidence="1">
    <location>
        <begin position="301"/>
        <end position="326"/>
    </location>
</feature>
<feature type="transmembrane region" description="Helical" evidence="1">
    <location>
        <begin position="608"/>
        <end position="640"/>
    </location>
</feature>
<feature type="transmembrane region" description="Helical" evidence="1">
    <location>
        <begin position="416"/>
        <end position="434"/>
    </location>
</feature>
<gene>
    <name evidence="2" type="ORF">IAD51_02490</name>
</gene>
<dbReference type="Gene3D" id="2.60.120.260">
    <property type="entry name" value="Galactose-binding domain-like"/>
    <property type="match status" value="1"/>
</dbReference>
<feature type="transmembrane region" description="Helical" evidence="1">
    <location>
        <begin position="510"/>
        <end position="533"/>
    </location>
</feature>
<evidence type="ECO:0000313" key="3">
    <source>
        <dbReference type="Proteomes" id="UP000824088"/>
    </source>
</evidence>
<feature type="transmembrane region" description="Helical" evidence="1">
    <location>
        <begin position="227"/>
        <end position="251"/>
    </location>
</feature>
<dbReference type="SUPFAM" id="SSF49785">
    <property type="entry name" value="Galactose-binding domain-like"/>
    <property type="match status" value="1"/>
</dbReference>
<comment type="caution">
    <text evidence="2">The sequence shown here is derived from an EMBL/GenBank/DDBJ whole genome shotgun (WGS) entry which is preliminary data.</text>
</comment>
<feature type="transmembrane region" description="Helical" evidence="1">
    <location>
        <begin position="686"/>
        <end position="705"/>
    </location>
</feature>
<proteinExistence type="predicted"/>
<evidence type="ECO:0000313" key="2">
    <source>
        <dbReference type="EMBL" id="HIU21094.1"/>
    </source>
</evidence>
<dbReference type="InterPro" id="IPR008979">
    <property type="entry name" value="Galactose-bd-like_sf"/>
</dbReference>
<keyword evidence="1" id="KW-1133">Transmembrane helix</keyword>
<feature type="transmembrane region" description="Helical" evidence="1">
    <location>
        <begin position="646"/>
        <end position="665"/>
    </location>
</feature>
<protein>
    <recommendedName>
        <fullName evidence="4">Glycosyltransferase RgtA/B/C/D-like domain-containing protein</fullName>
    </recommendedName>
</protein>
<dbReference type="Proteomes" id="UP000824088">
    <property type="component" value="Unassembled WGS sequence"/>
</dbReference>
<dbReference type="EMBL" id="DVMN01000045">
    <property type="protein sequence ID" value="HIU21094.1"/>
    <property type="molecule type" value="Genomic_DNA"/>
</dbReference>
<accession>A0A9D1HRC2</accession>
<dbReference type="AlphaFoldDB" id="A0A9D1HRC2"/>
<keyword evidence="1" id="KW-0812">Transmembrane</keyword>
<feature type="transmembrane region" description="Helical" evidence="1">
    <location>
        <begin position="469"/>
        <end position="490"/>
    </location>
</feature>
<name>A0A9D1HRC2_9FIRM</name>
<reference evidence="2" key="1">
    <citation type="submission" date="2020-10" db="EMBL/GenBank/DDBJ databases">
        <authorList>
            <person name="Gilroy R."/>
        </authorList>
    </citation>
    <scope>NUCLEOTIDE SEQUENCE</scope>
    <source>
        <strain evidence="2">1063</strain>
    </source>
</reference>
<evidence type="ECO:0000256" key="1">
    <source>
        <dbReference type="SAM" id="Phobius"/>
    </source>
</evidence>
<sequence length="744" mass="81541">MKKRIVSICVIVLVLVLALFVLSACDSGRTAVDVELVTNGDFESYSYNFDRDVVIEDWTLGGAWDDGVDSPYGRQPSPEADREEHGLSYIYLDTGGKSGWVYLSQEIAVDRNAVYLVSVDMRVTSLSTGGDDEYKGAYVTFLENPDYYFVQQEETTDGWVTLTFYVRPVNTDYLTIALSLGAEDAECVGRVLFDNVSMMRVDSSSVPSGTTVHDFRMSQIARYNRDLSGTLFVTFLTLFCVAVVVCAYVLIRKNYARSDVFVNFDGTSGGSAPAAPYASKGGKKGKSGAKSAVSAKWWTNCWFIAAMLMLGTFIVRLVFLLSMYGFGGEMDATVDLARWLAQHGVGNIYANASSWSNVDVATMSPGAMYILAIIGAMGQNLTADGVSVLIRMVGVLADMAVIAMIYFYGRKYAGDRLAIIFAAVYALLPVTIVMSGMTNTFVSLLVALMVAAVLLLVEKKYLAMYGVMALAVILDIRALALAPIAVTYMGYMYYRADSTLKSFGKTRATIVFGLVGAFAAVYLLTLPVAINHLGENAFYGMRMIANQMINNQIFVDNAFGFYGMATLNQQGFNDTASILNLVFILVLVVYICSLYVKKRNRQEVILLASYTLAMVAVFTLKVTYTYLFMSIALGLIYTMVSGEKRMYGIMAGYAVLSFLCVGLIIKNSGYATIVSDGMLVDFERTGADFIVFSVFTVLLSLYYSYVVYNITNTGKVVDIKSLNKPLGVALKDGFRSIGDVFKKD</sequence>
<dbReference type="PROSITE" id="PS51257">
    <property type="entry name" value="PROKAR_LIPOPROTEIN"/>
    <property type="match status" value="1"/>
</dbReference>
<feature type="transmembrane region" description="Helical" evidence="1">
    <location>
        <begin position="578"/>
        <end position="596"/>
    </location>
</feature>
<feature type="transmembrane region" description="Helical" evidence="1">
    <location>
        <begin position="440"/>
        <end position="457"/>
    </location>
</feature>
<feature type="transmembrane region" description="Helical" evidence="1">
    <location>
        <begin position="388"/>
        <end position="409"/>
    </location>
</feature>